<evidence type="ECO:0000259" key="1">
    <source>
        <dbReference type="PROSITE" id="PS50158"/>
    </source>
</evidence>
<dbReference type="AlphaFoldDB" id="A0A6C0JK08"/>
<feature type="domain" description="CCHC-type" evidence="1">
    <location>
        <begin position="54"/>
        <end position="69"/>
    </location>
</feature>
<dbReference type="InterPro" id="IPR024161">
    <property type="entry name" value="Znf_nanos-typ"/>
</dbReference>
<evidence type="ECO:0008006" key="4">
    <source>
        <dbReference type="Google" id="ProtNLM"/>
    </source>
</evidence>
<proteinExistence type="predicted"/>
<dbReference type="InterPro" id="IPR038129">
    <property type="entry name" value="Nanos_sf"/>
</dbReference>
<accession>A0A6C0JK08</accession>
<evidence type="ECO:0000313" key="3">
    <source>
        <dbReference type="EMBL" id="QHU04807.1"/>
    </source>
</evidence>
<dbReference type="Pfam" id="PF05741">
    <property type="entry name" value="zf-nanos"/>
    <property type="match status" value="1"/>
</dbReference>
<dbReference type="Gene3D" id="4.10.60.30">
    <property type="entry name" value="Nanos, RNA-binding domain"/>
    <property type="match status" value="1"/>
</dbReference>
<sequence length="153" mass="16930">MSYSKGNNNNKKCGHALLCKVCLDNGLPEVRYTSHNVRGKDGKVCCPVLLRNPCDKCGMSGHTTRDCRRTVESNRTIVKVEPRKPVSVSKVTVAANLFDALNSDNESDSDSEQVELKPVVKPKIAMKNGNWGEMDSDDEEECDLEAMAVWAQK</sequence>
<feature type="domain" description="Nanos-type" evidence="2">
    <location>
        <begin position="18"/>
        <end position="69"/>
    </location>
</feature>
<reference evidence="3" key="1">
    <citation type="journal article" date="2020" name="Nature">
        <title>Giant virus diversity and host interactions through global metagenomics.</title>
        <authorList>
            <person name="Schulz F."/>
            <person name="Roux S."/>
            <person name="Paez-Espino D."/>
            <person name="Jungbluth S."/>
            <person name="Walsh D.A."/>
            <person name="Denef V.J."/>
            <person name="McMahon K.D."/>
            <person name="Konstantinidis K.T."/>
            <person name="Eloe-Fadrosh E.A."/>
            <person name="Kyrpides N.C."/>
            <person name="Woyke T."/>
        </authorList>
    </citation>
    <scope>NUCLEOTIDE SEQUENCE</scope>
    <source>
        <strain evidence="3">GVMAG-M-3300027708-5</strain>
    </source>
</reference>
<dbReference type="PROSITE" id="PS51522">
    <property type="entry name" value="ZF_NANOS"/>
    <property type="match status" value="1"/>
</dbReference>
<dbReference type="EMBL" id="MN740404">
    <property type="protein sequence ID" value="QHU04807.1"/>
    <property type="molecule type" value="Genomic_DNA"/>
</dbReference>
<dbReference type="GO" id="GO:0003676">
    <property type="term" value="F:nucleic acid binding"/>
    <property type="evidence" value="ECO:0007669"/>
    <property type="project" value="InterPro"/>
</dbReference>
<evidence type="ECO:0000259" key="2">
    <source>
        <dbReference type="PROSITE" id="PS51522"/>
    </source>
</evidence>
<name>A0A6C0JK08_9ZZZZ</name>
<dbReference type="InterPro" id="IPR001878">
    <property type="entry name" value="Znf_CCHC"/>
</dbReference>
<protein>
    <recommendedName>
        <fullName evidence="4">CCHC-type domain-containing protein</fullName>
    </recommendedName>
</protein>
<organism evidence="3">
    <name type="scientific">viral metagenome</name>
    <dbReference type="NCBI Taxonomy" id="1070528"/>
    <lineage>
        <taxon>unclassified sequences</taxon>
        <taxon>metagenomes</taxon>
        <taxon>organismal metagenomes</taxon>
    </lineage>
</organism>
<dbReference type="GO" id="GO:0008270">
    <property type="term" value="F:zinc ion binding"/>
    <property type="evidence" value="ECO:0007669"/>
    <property type="project" value="InterPro"/>
</dbReference>
<dbReference type="PROSITE" id="PS50158">
    <property type="entry name" value="ZF_CCHC"/>
    <property type="match status" value="1"/>
</dbReference>